<dbReference type="AlphaFoldDB" id="T1JHX1"/>
<dbReference type="PhylomeDB" id="T1JHX1"/>
<evidence type="ECO:0000259" key="6">
    <source>
        <dbReference type="PROSITE" id="PS51783"/>
    </source>
</evidence>
<evidence type="ECO:0000256" key="1">
    <source>
        <dbReference type="ARBA" id="ARBA00022574"/>
    </source>
</evidence>
<dbReference type="Gene3D" id="2.130.10.10">
    <property type="entry name" value="YVTN repeat-like/Quinoprotein amine dehydrogenase"/>
    <property type="match status" value="1"/>
</dbReference>
<organism evidence="7 8">
    <name type="scientific">Strigamia maritima</name>
    <name type="common">European centipede</name>
    <name type="synonym">Geophilus maritimus</name>
    <dbReference type="NCBI Taxonomy" id="126957"/>
    <lineage>
        <taxon>Eukaryota</taxon>
        <taxon>Metazoa</taxon>
        <taxon>Ecdysozoa</taxon>
        <taxon>Arthropoda</taxon>
        <taxon>Myriapoda</taxon>
        <taxon>Chilopoda</taxon>
        <taxon>Pleurostigmophora</taxon>
        <taxon>Geophilomorpha</taxon>
        <taxon>Linotaeniidae</taxon>
        <taxon>Strigamia</taxon>
    </lineage>
</organism>
<dbReference type="InterPro" id="IPR011993">
    <property type="entry name" value="PH-like_dom_sf"/>
</dbReference>
<keyword evidence="1 3" id="KW-0853">WD repeat</keyword>
<evidence type="ECO:0000256" key="3">
    <source>
        <dbReference type="PROSITE-ProRule" id="PRU00221"/>
    </source>
</evidence>
<evidence type="ECO:0000259" key="5">
    <source>
        <dbReference type="PROSITE" id="PS50197"/>
    </source>
</evidence>
<dbReference type="SMART" id="SM01026">
    <property type="entry name" value="Beach"/>
    <property type="match status" value="1"/>
</dbReference>
<evidence type="ECO:0008006" key="9">
    <source>
        <dbReference type="Google" id="ProtNLM"/>
    </source>
</evidence>
<evidence type="ECO:0000256" key="4">
    <source>
        <dbReference type="SAM" id="MobiDB-lite"/>
    </source>
</evidence>
<dbReference type="InterPro" id="IPR001680">
    <property type="entry name" value="WD40_rpt"/>
</dbReference>
<dbReference type="PANTHER" id="PTHR13743">
    <property type="entry name" value="BEIGE/BEACH-RELATED"/>
    <property type="match status" value="1"/>
</dbReference>
<dbReference type="EnsemblMetazoa" id="SMAR013452-RA">
    <property type="protein sequence ID" value="SMAR013452-PA"/>
    <property type="gene ID" value="SMAR013452"/>
</dbReference>
<feature type="domain" description="BEACH-type PH" evidence="6">
    <location>
        <begin position="175"/>
        <end position="273"/>
    </location>
</feature>
<dbReference type="InterPro" id="IPR036372">
    <property type="entry name" value="BEACH_dom_sf"/>
</dbReference>
<feature type="domain" description="BEACH" evidence="5">
    <location>
        <begin position="277"/>
        <end position="564"/>
    </location>
</feature>
<dbReference type="PROSITE" id="PS51783">
    <property type="entry name" value="PH_BEACH"/>
    <property type="match status" value="1"/>
</dbReference>
<dbReference type="OMA" id="QVYKRRY"/>
<keyword evidence="2" id="KW-0677">Repeat</keyword>
<dbReference type="CDD" id="cd06071">
    <property type="entry name" value="Beach"/>
    <property type="match status" value="1"/>
</dbReference>
<evidence type="ECO:0000313" key="8">
    <source>
        <dbReference type="Proteomes" id="UP000014500"/>
    </source>
</evidence>
<dbReference type="Gene3D" id="2.30.29.30">
    <property type="entry name" value="Pleckstrin-homology domain (PH domain)/Phosphotyrosine-binding domain (PTB)"/>
    <property type="match status" value="1"/>
</dbReference>
<sequence length="827" mass="95100">MAAKRERFSLLLLEPGEIYFEDFAVHHYPVGLPEHEAMQRKRKGRLKVCSKSLVFDPSEMIYPIIKFPLRDCTTIDQWKGSLMSKLDTKGAVVAITCNYCIEMLPSGIIKPYTTIKKTERYLFSLIYGSIDDCIPQICQLHRASTLSAGDQASMIGAIVHSRHSSVKFNPCWLQDLQETIVLEKYGSRISPLVTNPGLIVLTSLRLYFQPFNNAEAFPVLKIKLEKITRIVKRRFLLRHVGIELFCSEDNIVPYLFFSLNSREERDSFHNALLAHPKMALQDAEQENMLLRWQNRKISNYDYLLYLNSLADRSFNDLAQYPVFPWVIADFSSSELDLSNSDTFRDLTKPVGALNEERLQKLKLRYNDMPDPKFLYGSHYSTPGFILYYLVRKVPQLMLCLQSGRFDHPDRMFNSVVDTWKNITSNSSDFKEAIPEFYQPENKGDFLINSLNIDFGACQDGSKIGDVVLPPWAKDPKDFIQKMRDALETEYVSLNLHYWIDLIFGYKQQGEEAEKADNVFYHLTYEGSVDLDNIKDLNERYALEVQIMEFGQVPKQIFHRPHPSRNSVKHPEAENVGEPDPLSPKHQESWHKINEMEVSHAYQFHKETIRAVCFSQDGRNLYSVSQDGLLKMYSVEDNKLQRSITITNMALSSMKLMADGKIAVIGSWDNNVYAYNFEFGKISSILRAHDDAVSDIFLSEKTLATSSWDSTVKLWNYTPDMQFKRTFDHLLLSLDHDTRVTCLTMNASNSLLLSGTDDGQLCLWDIESQCLVHQFAVDTSLVYSVDFSPDGQRFICCGHDLQMFDINTKSRIFQDYPGEEISGTALPF</sequence>
<feature type="repeat" description="WD" evidence="3">
    <location>
        <begin position="601"/>
        <end position="642"/>
    </location>
</feature>
<keyword evidence="8" id="KW-1185">Reference proteome</keyword>
<dbReference type="InterPro" id="IPR019775">
    <property type="entry name" value="WD40_repeat_CS"/>
</dbReference>
<dbReference type="InterPro" id="IPR015943">
    <property type="entry name" value="WD40/YVTN_repeat-like_dom_sf"/>
</dbReference>
<protein>
    <recommendedName>
        <fullName evidence="9">WD repeat-containing protein 55 homolog</fullName>
    </recommendedName>
</protein>
<dbReference type="InterPro" id="IPR057496">
    <property type="entry name" value="FAN-like_PH"/>
</dbReference>
<dbReference type="FunFam" id="1.10.1540.10:FF:000001">
    <property type="entry name" value="neurobeachin isoform X1"/>
    <property type="match status" value="1"/>
</dbReference>
<dbReference type="EMBL" id="JH431448">
    <property type="status" value="NOT_ANNOTATED_CDS"/>
    <property type="molecule type" value="Genomic_DNA"/>
</dbReference>
<dbReference type="STRING" id="126957.T1JHX1"/>
<reference evidence="8" key="1">
    <citation type="submission" date="2011-05" db="EMBL/GenBank/DDBJ databases">
        <authorList>
            <person name="Richards S.R."/>
            <person name="Qu J."/>
            <person name="Jiang H."/>
            <person name="Jhangiani S.N."/>
            <person name="Agravi P."/>
            <person name="Goodspeed R."/>
            <person name="Gross S."/>
            <person name="Mandapat C."/>
            <person name="Jackson L."/>
            <person name="Mathew T."/>
            <person name="Pu L."/>
            <person name="Thornton R."/>
            <person name="Saada N."/>
            <person name="Wilczek-Boney K.B."/>
            <person name="Lee S."/>
            <person name="Kovar C."/>
            <person name="Wu Y."/>
            <person name="Scherer S.E."/>
            <person name="Worley K.C."/>
            <person name="Muzny D.M."/>
            <person name="Gibbs R."/>
        </authorList>
    </citation>
    <scope>NUCLEOTIDE SEQUENCE</scope>
    <source>
        <strain evidence="8">Brora</strain>
    </source>
</reference>
<dbReference type="eggNOG" id="KOG1786">
    <property type="taxonomic scope" value="Eukaryota"/>
</dbReference>
<dbReference type="PANTHER" id="PTHR13743:SF123">
    <property type="entry name" value="PROTEIN FAN"/>
    <property type="match status" value="1"/>
</dbReference>
<dbReference type="InterPro" id="IPR050865">
    <property type="entry name" value="BEACH_Domain"/>
</dbReference>
<dbReference type="PROSITE" id="PS00678">
    <property type="entry name" value="WD_REPEATS_1"/>
    <property type="match status" value="1"/>
</dbReference>
<reference evidence="7" key="2">
    <citation type="submission" date="2015-02" db="UniProtKB">
        <authorList>
            <consortium name="EnsemblMetazoa"/>
        </authorList>
    </citation>
    <scope>IDENTIFICATION</scope>
</reference>
<feature type="region of interest" description="Disordered" evidence="4">
    <location>
        <begin position="558"/>
        <end position="587"/>
    </location>
</feature>
<feature type="repeat" description="WD" evidence="3">
    <location>
        <begin position="732"/>
        <end position="773"/>
    </location>
</feature>
<accession>T1JHX1</accession>
<proteinExistence type="predicted"/>
<dbReference type="Gene3D" id="1.10.1540.10">
    <property type="entry name" value="BEACH domain"/>
    <property type="match status" value="1"/>
</dbReference>
<evidence type="ECO:0000313" key="7">
    <source>
        <dbReference type="EnsemblMetazoa" id="SMAR013452-PA"/>
    </source>
</evidence>
<name>T1JHX1_STRMM</name>
<dbReference type="SMART" id="SM00320">
    <property type="entry name" value="WD40"/>
    <property type="match status" value="5"/>
</dbReference>
<dbReference type="PROSITE" id="PS50294">
    <property type="entry name" value="WD_REPEATS_REGION"/>
    <property type="match status" value="2"/>
</dbReference>
<dbReference type="SUPFAM" id="SSF81837">
    <property type="entry name" value="BEACH domain"/>
    <property type="match status" value="1"/>
</dbReference>
<dbReference type="Proteomes" id="UP000014500">
    <property type="component" value="Unassembled WGS sequence"/>
</dbReference>
<evidence type="ECO:0000256" key="2">
    <source>
        <dbReference type="ARBA" id="ARBA00022737"/>
    </source>
</evidence>
<feature type="repeat" description="WD" evidence="3">
    <location>
        <begin position="685"/>
        <end position="715"/>
    </location>
</feature>
<dbReference type="InterPro" id="IPR036322">
    <property type="entry name" value="WD40_repeat_dom_sf"/>
</dbReference>
<dbReference type="HOGENOM" id="CLU_000218_5_2_1"/>
<dbReference type="Pfam" id="PF25400">
    <property type="entry name" value="PH_FAN"/>
    <property type="match status" value="1"/>
</dbReference>
<dbReference type="PROSITE" id="PS50082">
    <property type="entry name" value="WD_REPEATS_2"/>
    <property type="match status" value="3"/>
</dbReference>
<dbReference type="SUPFAM" id="SSF50978">
    <property type="entry name" value="WD40 repeat-like"/>
    <property type="match status" value="1"/>
</dbReference>
<dbReference type="SUPFAM" id="SSF50729">
    <property type="entry name" value="PH domain-like"/>
    <property type="match status" value="1"/>
</dbReference>
<dbReference type="Pfam" id="PF00400">
    <property type="entry name" value="WD40"/>
    <property type="match status" value="4"/>
</dbReference>
<dbReference type="Pfam" id="PF02138">
    <property type="entry name" value="Beach"/>
    <property type="match status" value="1"/>
</dbReference>
<dbReference type="PROSITE" id="PS50197">
    <property type="entry name" value="BEACH"/>
    <property type="match status" value="1"/>
</dbReference>
<dbReference type="InterPro" id="IPR000409">
    <property type="entry name" value="BEACH_dom"/>
</dbReference>
<dbReference type="InterPro" id="IPR023362">
    <property type="entry name" value="PH-BEACH_dom"/>
</dbReference>